<feature type="region of interest" description="Disordered" evidence="2">
    <location>
        <begin position="1"/>
        <end position="25"/>
    </location>
</feature>
<dbReference type="GO" id="GO:0003676">
    <property type="term" value="F:nucleic acid binding"/>
    <property type="evidence" value="ECO:0007669"/>
    <property type="project" value="InterPro"/>
</dbReference>
<dbReference type="SUPFAM" id="SSF53098">
    <property type="entry name" value="Ribonuclease H-like"/>
    <property type="match status" value="1"/>
</dbReference>
<sequence>MNIKDKLKRLDPSSKEKDELQSSKQNQNKIISVLGGKLKENQEGVFFKKKEKYQLQYKHGLHSLEGIKNYEKEQFKYIFNYKKGFENRLDYRNFLFIDTETTGLAGGTGTVPFMVGLGYFTEENFIVEQLFMRDFDEEAALLEALKQMIKSYPIIVSFNGKSFDLPLIKTRLVMNRCREINYKCHLDLLHASRRVWSHLESCSLTSLEENILNITREDYLPGSEVPGLYFDYLNNNHPRALVPVFRHNLIDIVSLVTLINHLSLVHDHKSSFDLNERELFNLGKLYEKEKKMEKSINFYEKALDKTDSIYLKTKINKKLSWQYKREKKWKQALKIWNKMAENKRGGIFPYVEMAKYYEHQTREYKKAINCTKKAAAFLKEKRRIKTNYEEKKEELEHRLNRLKRKIN</sequence>
<evidence type="ECO:0000256" key="2">
    <source>
        <dbReference type="SAM" id="MobiDB-lite"/>
    </source>
</evidence>
<feature type="domain" description="YprB ribonuclease H-like" evidence="3">
    <location>
        <begin position="95"/>
        <end position="262"/>
    </location>
</feature>
<feature type="compositionally biased region" description="Basic and acidic residues" evidence="2">
    <location>
        <begin position="1"/>
        <end position="21"/>
    </location>
</feature>
<dbReference type="SUPFAM" id="SSF48452">
    <property type="entry name" value="TPR-like"/>
    <property type="match status" value="1"/>
</dbReference>
<dbReference type="Gene3D" id="3.30.420.10">
    <property type="entry name" value="Ribonuclease H-like superfamily/Ribonuclease H"/>
    <property type="match status" value="1"/>
</dbReference>
<evidence type="ECO:0000256" key="1">
    <source>
        <dbReference type="SAM" id="Coils"/>
    </source>
</evidence>
<dbReference type="Pfam" id="PF13482">
    <property type="entry name" value="RNase_H_2"/>
    <property type="match status" value="1"/>
</dbReference>
<dbReference type="InterPro" id="IPR011990">
    <property type="entry name" value="TPR-like_helical_dom_sf"/>
</dbReference>
<evidence type="ECO:0000259" key="3">
    <source>
        <dbReference type="Pfam" id="PF13482"/>
    </source>
</evidence>
<dbReference type="InterPro" id="IPR012337">
    <property type="entry name" value="RNaseH-like_sf"/>
</dbReference>
<feature type="coiled-coil region" evidence="1">
    <location>
        <begin position="374"/>
        <end position="405"/>
    </location>
</feature>
<dbReference type="AlphaFoldDB" id="M1Q2A9"/>
<dbReference type="Gene3D" id="1.25.40.10">
    <property type="entry name" value="Tetratricopeptide repeat domain"/>
    <property type="match status" value="1"/>
</dbReference>
<dbReference type="InterPro" id="IPR036397">
    <property type="entry name" value="RNaseH_sf"/>
</dbReference>
<protein>
    <recommendedName>
        <fullName evidence="3">YprB ribonuclease H-like domain-containing protein</fullName>
    </recommendedName>
</protein>
<organism evidence="4">
    <name type="scientific">uncultured organism</name>
    <dbReference type="NCBI Taxonomy" id="155900"/>
    <lineage>
        <taxon>unclassified sequences</taxon>
        <taxon>environmental samples</taxon>
    </lineage>
</organism>
<accession>M1Q2A9</accession>
<dbReference type="PANTHER" id="PTHR38462">
    <property type="entry name" value="EXONUCLEASE-LIKE PROTEIN"/>
    <property type="match status" value="1"/>
</dbReference>
<keyword evidence="1" id="KW-0175">Coiled coil</keyword>
<proteinExistence type="predicted"/>
<name>M1Q2A9_9ZZZZ</name>
<dbReference type="InterPro" id="IPR038720">
    <property type="entry name" value="YprB_RNase_H-like_dom"/>
</dbReference>
<dbReference type="InterPro" id="IPR019734">
    <property type="entry name" value="TPR_rpt"/>
</dbReference>
<reference evidence="4" key="1">
    <citation type="journal article" date="2013" name="Syst. Appl. Microbiol.">
        <title>New insights into the archaeal diversity of a hypersaline microbial mat obtained by a metagenomic approach.</title>
        <authorList>
            <person name="Lopez-Lopez A."/>
            <person name="Richter M."/>
            <person name="Pena A."/>
            <person name="Tamames J."/>
            <person name="Rossello-Mora R."/>
        </authorList>
    </citation>
    <scope>NUCLEOTIDE SEQUENCE</scope>
</reference>
<gene>
    <name evidence="4" type="ORF">FLSS-24_0018</name>
</gene>
<dbReference type="PANTHER" id="PTHR38462:SF1">
    <property type="entry name" value="YPRB RIBONUCLEASE H-LIKE DOMAIN-CONTAINING PROTEIN"/>
    <property type="match status" value="1"/>
</dbReference>
<dbReference type="EMBL" id="JX684090">
    <property type="protein sequence ID" value="AGF93387.1"/>
    <property type="molecule type" value="Genomic_DNA"/>
</dbReference>
<dbReference type="PROSITE" id="PS50005">
    <property type="entry name" value="TPR"/>
    <property type="match status" value="1"/>
</dbReference>
<evidence type="ECO:0000313" key="4">
    <source>
        <dbReference type="EMBL" id="AGF93387.1"/>
    </source>
</evidence>